<dbReference type="EMBL" id="MU276093">
    <property type="protein sequence ID" value="KAI0041924.1"/>
    <property type="molecule type" value="Genomic_DNA"/>
</dbReference>
<organism evidence="1 2">
    <name type="scientific">Auriscalpium vulgare</name>
    <dbReference type="NCBI Taxonomy" id="40419"/>
    <lineage>
        <taxon>Eukaryota</taxon>
        <taxon>Fungi</taxon>
        <taxon>Dikarya</taxon>
        <taxon>Basidiomycota</taxon>
        <taxon>Agaricomycotina</taxon>
        <taxon>Agaricomycetes</taxon>
        <taxon>Russulales</taxon>
        <taxon>Auriscalpiaceae</taxon>
        <taxon>Auriscalpium</taxon>
    </lineage>
</organism>
<keyword evidence="2" id="KW-1185">Reference proteome</keyword>
<evidence type="ECO:0000313" key="2">
    <source>
        <dbReference type="Proteomes" id="UP000814033"/>
    </source>
</evidence>
<reference evidence="1" key="1">
    <citation type="submission" date="2021-02" db="EMBL/GenBank/DDBJ databases">
        <authorList>
            <consortium name="DOE Joint Genome Institute"/>
            <person name="Ahrendt S."/>
            <person name="Looney B.P."/>
            <person name="Miyauchi S."/>
            <person name="Morin E."/>
            <person name="Drula E."/>
            <person name="Courty P.E."/>
            <person name="Chicoki N."/>
            <person name="Fauchery L."/>
            <person name="Kohler A."/>
            <person name="Kuo A."/>
            <person name="Labutti K."/>
            <person name="Pangilinan J."/>
            <person name="Lipzen A."/>
            <person name="Riley R."/>
            <person name="Andreopoulos W."/>
            <person name="He G."/>
            <person name="Johnson J."/>
            <person name="Barry K.W."/>
            <person name="Grigoriev I.V."/>
            <person name="Nagy L."/>
            <person name="Hibbett D."/>
            <person name="Henrissat B."/>
            <person name="Matheny P.B."/>
            <person name="Labbe J."/>
            <person name="Martin F."/>
        </authorList>
    </citation>
    <scope>NUCLEOTIDE SEQUENCE</scope>
    <source>
        <strain evidence="1">FP105234-sp</strain>
    </source>
</reference>
<name>A0ACB8RDL8_9AGAM</name>
<comment type="caution">
    <text evidence="1">The sequence shown here is derived from an EMBL/GenBank/DDBJ whole genome shotgun (WGS) entry which is preliminary data.</text>
</comment>
<dbReference type="Proteomes" id="UP000814033">
    <property type="component" value="Unassembled WGS sequence"/>
</dbReference>
<sequence>MDSPGVDGLLRFHSYILTCPQVQHNSDIPLKFKATRFTSTLPESELTNARTVNLLLTCAISVNAELWIPLVRRLFQAQQNFPVRFGAAWVVEPPNHGDGAVLNEALLTSRYKELFPIAQYGAAIKALVESPHVHPGDRTNLVAVTHSAGVAALFFGMSTSDLRSNFSSIFMIEGTEIPPEYMKHLARHVNAFKAYNKARPARWGSYGDALTYLRTHEPWKSFHPEAFEQLRRVHFRTTESGEVVTKTPLEQESATWADFDHAHEFERSLAAAASVIPMHIVVGEVRGLWSKKLEEALTVQHQRLQRQGATITVIKGAGHYIPQEKPDELSRAILDILVRMPISPQAKL</sequence>
<gene>
    <name evidence="1" type="ORF">FA95DRAFT_1610604</name>
</gene>
<protein>
    <submittedName>
        <fullName evidence="1">Uncharacterized protein</fullName>
    </submittedName>
</protein>
<proteinExistence type="predicted"/>
<reference evidence="1" key="2">
    <citation type="journal article" date="2022" name="New Phytol.">
        <title>Evolutionary transition to the ectomycorrhizal habit in the genomes of a hyperdiverse lineage of mushroom-forming fungi.</title>
        <authorList>
            <person name="Looney B."/>
            <person name="Miyauchi S."/>
            <person name="Morin E."/>
            <person name="Drula E."/>
            <person name="Courty P.E."/>
            <person name="Kohler A."/>
            <person name="Kuo A."/>
            <person name="LaButti K."/>
            <person name="Pangilinan J."/>
            <person name="Lipzen A."/>
            <person name="Riley R."/>
            <person name="Andreopoulos W."/>
            <person name="He G."/>
            <person name="Johnson J."/>
            <person name="Nolan M."/>
            <person name="Tritt A."/>
            <person name="Barry K.W."/>
            <person name="Grigoriev I.V."/>
            <person name="Nagy L.G."/>
            <person name="Hibbett D."/>
            <person name="Henrissat B."/>
            <person name="Matheny P.B."/>
            <person name="Labbe J."/>
            <person name="Martin F.M."/>
        </authorList>
    </citation>
    <scope>NUCLEOTIDE SEQUENCE</scope>
    <source>
        <strain evidence="1">FP105234-sp</strain>
    </source>
</reference>
<accession>A0ACB8RDL8</accession>
<evidence type="ECO:0000313" key="1">
    <source>
        <dbReference type="EMBL" id="KAI0041924.1"/>
    </source>
</evidence>